<proteinExistence type="predicted"/>
<feature type="region of interest" description="Disordered" evidence="1">
    <location>
        <begin position="143"/>
        <end position="175"/>
    </location>
</feature>
<feature type="compositionally biased region" description="Polar residues" evidence="1">
    <location>
        <begin position="108"/>
        <end position="127"/>
    </location>
</feature>
<dbReference type="OrthoDB" id="955670at2759"/>
<name>A0A7J9CED5_GOSGO</name>
<evidence type="ECO:0000313" key="3">
    <source>
        <dbReference type="EMBL" id="MBA0746811.1"/>
    </source>
</evidence>
<comment type="caution">
    <text evidence="3">The sequence shown here is derived from an EMBL/GenBank/DDBJ whole genome shotgun (WGS) entry which is preliminary data.</text>
</comment>
<accession>A0A7J9CED5</accession>
<dbReference type="Proteomes" id="UP000593579">
    <property type="component" value="Unassembled WGS sequence"/>
</dbReference>
<reference evidence="3 4" key="1">
    <citation type="journal article" date="2019" name="Genome Biol. Evol.">
        <title>Insights into the evolution of the New World diploid cottons (Gossypium, subgenus Houzingenia) based on genome sequencing.</title>
        <authorList>
            <person name="Grover C.E."/>
            <person name="Arick M.A. 2nd"/>
            <person name="Thrash A."/>
            <person name="Conover J.L."/>
            <person name="Sanders W.S."/>
            <person name="Peterson D.G."/>
            <person name="Frelichowski J.E."/>
            <person name="Scheffler J.A."/>
            <person name="Scheffler B.E."/>
            <person name="Wendel J.F."/>
        </authorList>
    </citation>
    <scope>NUCLEOTIDE SEQUENCE [LARGE SCALE GENOMIC DNA]</scope>
    <source>
        <strain evidence="3">5</strain>
        <tissue evidence="3">Leaf</tissue>
    </source>
</reference>
<feature type="region of interest" description="Disordered" evidence="1">
    <location>
        <begin position="107"/>
        <end position="127"/>
    </location>
</feature>
<organism evidence="3 4">
    <name type="scientific">Gossypium gossypioides</name>
    <name type="common">Mexican cotton</name>
    <name type="synonym">Selera gossypioides</name>
    <dbReference type="NCBI Taxonomy" id="34282"/>
    <lineage>
        <taxon>Eukaryota</taxon>
        <taxon>Viridiplantae</taxon>
        <taxon>Streptophyta</taxon>
        <taxon>Embryophyta</taxon>
        <taxon>Tracheophyta</taxon>
        <taxon>Spermatophyta</taxon>
        <taxon>Magnoliopsida</taxon>
        <taxon>eudicotyledons</taxon>
        <taxon>Gunneridae</taxon>
        <taxon>Pentapetalae</taxon>
        <taxon>rosids</taxon>
        <taxon>malvids</taxon>
        <taxon>Malvales</taxon>
        <taxon>Malvaceae</taxon>
        <taxon>Malvoideae</taxon>
        <taxon>Gossypium</taxon>
    </lineage>
</organism>
<gene>
    <name evidence="3" type="ORF">Gogos_009294</name>
</gene>
<evidence type="ECO:0000256" key="1">
    <source>
        <dbReference type="SAM" id="MobiDB-lite"/>
    </source>
</evidence>
<dbReference type="AlphaFoldDB" id="A0A7J9CED5"/>
<protein>
    <recommendedName>
        <fullName evidence="2">RNase H type-1 domain-containing protein</fullName>
    </recommendedName>
</protein>
<dbReference type="Pfam" id="PF13456">
    <property type="entry name" value="RVT_3"/>
    <property type="match status" value="1"/>
</dbReference>
<feature type="domain" description="RNase H type-1" evidence="2">
    <location>
        <begin position="5"/>
        <end position="67"/>
    </location>
</feature>
<dbReference type="GO" id="GO:0003676">
    <property type="term" value="F:nucleic acid binding"/>
    <property type="evidence" value="ECO:0007669"/>
    <property type="project" value="InterPro"/>
</dbReference>
<dbReference type="InterPro" id="IPR044730">
    <property type="entry name" value="RNase_H-like_dom_plant"/>
</dbReference>
<feature type="compositionally biased region" description="Basic and acidic residues" evidence="1">
    <location>
        <begin position="147"/>
        <end position="163"/>
    </location>
</feature>
<keyword evidence="4" id="KW-1185">Reference proteome</keyword>
<feature type="non-terminal residue" evidence="3">
    <location>
        <position position="1"/>
    </location>
</feature>
<evidence type="ECO:0000313" key="4">
    <source>
        <dbReference type="Proteomes" id="UP000593579"/>
    </source>
</evidence>
<dbReference type="CDD" id="cd06222">
    <property type="entry name" value="RNase_H_like"/>
    <property type="match status" value="1"/>
</dbReference>
<sequence>HWLCGYSLKVSKETVFHIEARAILEGLRVAWEKGYRQLEIECNNALLVESVLTGSATSSNLNMAADRMAKCTYDNQFGLKLFEDPPISVQEILQSDDDFLSKMRINEQSKNGQNSSDVGTRRSPISGQRDNFWQWTWRQHRDNKRRSHDEGHRDVGTRRRSLEAEEEVMSQRGEL</sequence>
<dbReference type="InterPro" id="IPR053151">
    <property type="entry name" value="RNase_H-like"/>
</dbReference>
<dbReference type="PANTHER" id="PTHR47723:SF24">
    <property type="entry name" value="RNASE H TYPE-1 DOMAIN-CONTAINING PROTEIN"/>
    <property type="match status" value="1"/>
</dbReference>
<dbReference type="PANTHER" id="PTHR47723">
    <property type="entry name" value="OS05G0353850 PROTEIN"/>
    <property type="match status" value="1"/>
</dbReference>
<dbReference type="InterPro" id="IPR002156">
    <property type="entry name" value="RNaseH_domain"/>
</dbReference>
<evidence type="ECO:0000259" key="2">
    <source>
        <dbReference type="Pfam" id="PF13456"/>
    </source>
</evidence>
<dbReference type="EMBL" id="JABEZY010000009">
    <property type="protein sequence ID" value="MBA0746811.1"/>
    <property type="molecule type" value="Genomic_DNA"/>
</dbReference>
<dbReference type="GO" id="GO:0004523">
    <property type="term" value="F:RNA-DNA hybrid ribonuclease activity"/>
    <property type="evidence" value="ECO:0007669"/>
    <property type="project" value="InterPro"/>
</dbReference>